<feature type="domain" description="Predicted membrane protein YciQ-like C-terminal" evidence="4">
    <location>
        <begin position="442"/>
        <end position="505"/>
    </location>
</feature>
<feature type="region of interest" description="Disordered" evidence="1">
    <location>
        <begin position="547"/>
        <end position="568"/>
    </location>
</feature>
<evidence type="ECO:0008006" key="7">
    <source>
        <dbReference type="Google" id="ProtNLM"/>
    </source>
</evidence>
<dbReference type="InterPro" id="IPR018702">
    <property type="entry name" value="DUF2207"/>
</dbReference>
<dbReference type="STRING" id="39480.EUAN_04870"/>
<sequence>MLKKSIKYLAAFLIAMFFGLGIQSDSLANSMESLDFKVELQPDGSGVVTEFRKMNMTEDTEIYIVMDNLGGSEISNFSVSDFGTPLAYEPNWNIEASREEKAGKYGIVETSSGYELCWGIGEYGYHEYTVTYTISGMVRQLEDGQGMNWKLFDGDGNINPENMTITIGGPKEFTLDDTRIWGFGFEGEVFLESGKLVGKSNAPLSDSNYVTILMQFLDSPFQPTLSLDKTLAEQESLAKEGSSYNDEEGDGSTLDKVIAFLAGIIPALIAIFIAVGFALRSRAVNNANPLIGGRQRKNMNKDKYYRDVPYQEGPISDVAFLLNQLGNGQIEDYFGAYMLKWLREGKISHVTEEKGLIFKKDASVIQLNAFQMEAYDIESRLWNMMQSAAGDDNKLEEKEFTKWAKKNYSQISSLKSELYTDSEYLLLEKGYLEQKTVKVLKVFSKTFSSATPVGDELMDKIVQYENYLRDFSLLSERQVSEVSLWENMLIWASLYGIAEEVSKQLEKLYPQFAVENHLTYTDVYVMHHFATSFNRGYESGLSASSGGGGSTSLGGGGGSFGGGGGGSR</sequence>
<proteinExistence type="predicted"/>
<dbReference type="RefSeq" id="WP_071061349.1">
    <property type="nucleotide sequence ID" value="NZ_MKIE01000002.1"/>
</dbReference>
<dbReference type="Proteomes" id="UP000180254">
    <property type="component" value="Unassembled WGS sequence"/>
</dbReference>
<dbReference type="InterPro" id="IPR048389">
    <property type="entry name" value="YciQ-like_C"/>
</dbReference>
<gene>
    <name evidence="5" type="ORF">EUAN_04870</name>
</gene>
<comment type="caution">
    <text evidence="5">The sequence shown here is derived from an EMBL/GenBank/DDBJ whole genome shotgun (WGS) entry which is preliminary data.</text>
</comment>
<evidence type="ECO:0000313" key="5">
    <source>
        <dbReference type="EMBL" id="OHW62703.1"/>
    </source>
</evidence>
<feature type="transmembrane region" description="Helical" evidence="2">
    <location>
        <begin position="257"/>
        <end position="279"/>
    </location>
</feature>
<organism evidence="5 6">
    <name type="scientific">Andreesenia angusta</name>
    <dbReference type="NCBI Taxonomy" id="39480"/>
    <lineage>
        <taxon>Bacteria</taxon>
        <taxon>Bacillati</taxon>
        <taxon>Bacillota</taxon>
        <taxon>Tissierellia</taxon>
        <taxon>Tissierellales</taxon>
        <taxon>Gottschalkiaceae</taxon>
        <taxon>Andreesenia</taxon>
    </lineage>
</organism>
<dbReference type="AlphaFoldDB" id="A0A1S1V7X1"/>
<evidence type="ECO:0000259" key="4">
    <source>
        <dbReference type="Pfam" id="PF20990"/>
    </source>
</evidence>
<evidence type="ECO:0000256" key="1">
    <source>
        <dbReference type="SAM" id="MobiDB-lite"/>
    </source>
</evidence>
<keyword evidence="2" id="KW-0812">Transmembrane</keyword>
<dbReference type="OrthoDB" id="46834at2"/>
<feature type="domain" description="DUF2207" evidence="3">
    <location>
        <begin position="31"/>
        <end position="184"/>
    </location>
</feature>
<dbReference type="Pfam" id="PF20990">
    <property type="entry name" value="DUF2207_C"/>
    <property type="match status" value="1"/>
</dbReference>
<keyword evidence="2" id="KW-0472">Membrane</keyword>
<evidence type="ECO:0000256" key="2">
    <source>
        <dbReference type="SAM" id="Phobius"/>
    </source>
</evidence>
<evidence type="ECO:0000259" key="3">
    <source>
        <dbReference type="Pfam" id="PF09972"/>
    </source>
</evidence>
<keyword evidence="2" id="KW-1133">Transmembrane helix</keyword>
<dbReference type="EMBL" id="MKIE01000002">
    <property type="protein sequence ID" value="OHW62703.1"/>
    <property type="molecule type" value="Genomic_DNA"/>
</dbReference>
<accession>A0A1S1V7X1</accession>
<protein>
    <recommendedName>
        <fullName evidence="7">DUF2207 domain-containing protein</fullName>
    </recommendedName>
</protein>
<evidence type="ECO:0000313" key="6">
    <source>
        <dbReference type="Proteomes" id="UP000180254"/>
    </source>
</evidence>
<dbReference type="Pfam" id="PF09972">
    <property type="entry name" value="DUF2207"/>
    <property type="match status" value="1"/>
</dbReference>
<keyword evidence="6" id="KW-1185">Reference proteome</keyword>
<reference evidence="5 6" key="1">
    <citation type="submission" date="2016-09" db="EMBL/GenBank/DDBJ databases">
        <title>Genome sequence of Eubacterium angustum.</title>
        <authorList>
            <person name="Poehlein A."/>
            <person name="Daniel R."/>
        </authorList>
    </citation>
    <scope>NUCLEOTIDE SEQUENCE [LARGE SCALE GENOMIC DNA]</scope>
    <source>
        <strain evidence="5 6">DSM 1989</strain>
    </source>
</reference>
<name>A0A1S1V7X1_9FIRM</name>